<name>A0A844YJ00_9SPHN</name>
<keyword evidence="1" id="KW-0472">Membrane</keyword>
<feature type="transmembrane region" description="Helical" evidence="1">
    <location>
        <begin position="7"/>
        <end position="27"/>
    </location>
</feature>
<dbReference type="Proteomes" id="UP000445582">
    <property type="component" value="Unassembled WGS sequence"/>
</dbReference>
<protein>
    <submittedName>
        <fullName evidence="2">Zinc transporter</fullName>
    </submittedName>
</protein>
<accession>A0A844YJ00</accession>
<evidence type="ECO:0000313" key="3">
    <source>
        <dbReference type="Proteomes" id="UP000445582"/>
    </source>
</evidence>
<feature type="transmembrane region" description="Helical" evidence="1">
    <location>
        <begin position="154"/>
        <end position="175"/>
    </location>
</feature>
<keyword evidence="1" id="KW-1133">Transmembrane helix</keyword>
<dbReference type="RefSeq" id="WP_160674705.1">
    <property type="nucleotide sequence ID" value="NZ_WTYN01000001.1"/>
</dbReference>
<evidence type="ECO:0000313" key="2">
    <source>
        <dbReference type="EMBL" id="MXO63299.1"/>
    </source>
</evidence>
<feature type="transmembrane region" description="Helical" evidence="1">
    <location>
        <begin position="33"/>
        <end position="52"/>
    </location>
</feature>
<feature type="transmembrane region" description="Helical" evidence="1">
    <location>
        <begin position="212"/>
        <end position="232"/>
    </location>
</feature>
<proteinExistence type="predicted"/>
<dbReference type="OrthoDB" id="1145132at2"/>
<feature type="transmembrane region" description="Helical" evidence="1">
    <location>
        <begin position="64"/>
        <end position="82"/>
    </location>
</feature>
<dbReference type="AlphaFoldDB" id="A0A844YJ00"/>
<organism evidence="2 3">
    <name type="scientific">Qipengyuania oceanensis</name>
    <dbReference type="NCBI Taxonomy" id="1463597"/>
    <lineage>
        <taxon>Bacteria</taxon>
        <taxon>Pseudomonadati</taxon>
        <taxon>Pseudomonadota</taxon>
        <taxon>Alphaproteobacteria</taxon>
        <taxon>Sphingomonadales</taxon>
        <taxon>Erythrobacteraceae</taxon>
        <taxon>Qipengyuania</taxon>
    </lineage>
</organism>
<reference evidence="2 3" key="1">
    <citation type="submission" date="2019-12" db="EMBL/GenBank/DDBJ databases">
        <title>Genomic-based taxomic classification of the family Erythrobacteraceae.</title>
        <authorList>
            <person name="Xu L."/>
        </authorList>
    </citation>
    <scope>NUCLEOTIDE SEQUENCE [LARGE SCALE GENOMIC DNA]</scope>
    <source>
        <strain evidence="2 3">MCCC 1A09965</strain>
    </source>
</reference>
<evidence type="ECO:0000256" key="1">
    <source>
        <dbReference type="SAM" id="Phobius"/>
    </source>
</evidence>
<feature type="transmembrane region" description="Helical" evidence="1">
    <location>
        <begin position="107"/>
        <end position="133"/>
    </location>
</feature>
<gene>
    <name evidence="2" type="ORF">GRI48_09770</name>
</gene>
<comment type="caution">
    <text evidence="2">The sequence shown here is derived from an EMBL/GenBank/DDBJ whole genome shotgun (WGS) entry which is preliminary data.</text>
</comment>
<sequence length="234" mass="23203">MVLMLTVVLVVSGALIIGAAWGIYGTLKPQTEGFLVALAGGALLLSVVTELIQPSIDKSSVYHAMLGVAAGAIVFSAVDYLIDEKWGSDSGGGLLAAITLDGIPENLALGVALIGAGSLEVAALAGSILLSNLPEAAGGARQMAQGGKSKGKILLLWVATAALLSAAAIVGNLALEGVGEEVLALIRCFAAGAVIASLATEVFPQAYKEDHHLAGIATALGVILALVLGSLAGG</sequence>
<keyword evidence="3" id="KW-1185">Reference proteome</keyword>
<keyword evidence="1" id="KW-0812">Transmembrane</keyword>
<dbReference type="EMBL" id="WTYN01000001">
    <property type="protein sequence ID" value="MXO63299.1"/>
    <property type="molecule type" value="Genomic_DNA"/>
</dbReference>